<dbReference type="InterPro" id="IPR050237">
    <property type="entry name" value="ATP-dep_AMP-bd_enzyme"/>
</dbReference>
<dbReference type="Pfam" id="PF00501">
    <property type="entry name" value="AMP-binding"/>
    <property type="match status" value="1"/>
</dbReference>
<dbReference type="InterPro" id="IPR000873">
    <property type="entry name" value="AMP-dep_synth/lig_dom"/>
</dbReference>
<keyword evidence="4" id="KW-1185">Reference proteome</keyword>
<dbReference type="SUPFAM" id="SSF56801">
    <property type="entry name" value="Acetyl-CoA synthetase-like"/>
    <property type="match status" value="1"/>
</dbReference>
<dbReference type="Gene3D" id="3.40.50.12780">
    <property type="entry name" value="N-terminal domain of ligase-like"/>
    <property type="match status" value="1"/>
</dbReference>
<dbReference type="AlphaFoldDB" id="A0A222VN49"/>
<name>A0A222VN49_9PSEU</name>
<sequence length="519" mass="55608">MTDAGAHVADLLQRWEQRSPGRVALRFGEQSWSWRDLSARVRRNAAAQRAAGLAEGDRVAFLDKNHPACLETTLACAYAGTVNAVVNARLAPDELSYVLNDSAAKVLFVGAELLPALEGIRDELKTVERVIVVGGAETDEYEAFLAGAGEPDGTERADATLDDCFLQLYTSGTTGYPKGAMLTHRCLLAHSEAAAKGFGFTADSVNLVAMPLFHVGGTSWALAGMSVGCETVLVRDVVPADVLATIAAHRVTHAFFVPAVIGFLLRVPGVREADVSTLRCLGYGGSPMPAAVLSQAMDVFDVDFYQVYGMTEAAGVFCILGPDDHRAADHPEWRSSVGRPVDGVEMRVVDPVSGTVLGDGELGEFQIRGEQVMAGYWGRAEDTAATIADGWLRTGDAGRRDEHGYFSIEDRVKDMIISGGENIYPAEVERVLAEFPGIAEVAVIGVPDATWGEQVKAVVVPSAAAPDPDDAIAFCRDRLAGYKCPSTVDVVAELPRNATGKILKRTLREPYWEGRQRAL</sequence>
<dbReference type="NCBIfam" id="NF004837">
    <property type="entry name" value="PRK06187.1"/>
    <property type="match status" value="1"/>
</dbReference>
<evidence type="ECO:0000313" key="3">
    <source>
        <dbReference type="EMBL" id="SDC09550.1"/>
    </source>
</evidence>
<dbReference type="OrthoDB" id="3172305at2"/>
<dbReference type="InterPro" id="IPR042099">
    <property type="entry name" value="ANL_N_sf"/>
</dbReference>
<dbReference type="Gene3D" id="3.30.300.30">
    <property type="match status" value="1"/>
</dbReference>
<dbReference type="KEGG" id="pmad:BAY61_10195"/>
<dbReference type="Proteomes" id="UP000199494">
    <property type="component" value="Unassembled WGS sequence"/>
</dbReference>
<protein>
    <submittedName>
        <fullName evidence="3">Acyl-CoA synthetase (AMP-forming)/AMP-acid ligase II</fullName>
    </submittedName>
</protein>
<dbReference type="Pfam" id="PF13193">
    <property type="entry name" value="AMP-binding_C"/>
    <property type="match status" value="1"/>
</dbReference>
<dbReference type="STRING" id="530584.SAMN05421630_101402"/>
<proteinExistence type="inferred from homology"/>
<dbReference type="PANTHER" id="PTHR43767:SF7">
    <property type="entry name" value="MEDIUM_LONG-CHAIN-FATTY-ACID--COA LIGASE FADD8"/>
    <property type="match status" value="1"/>
</dbReference>
<evidence type="ECO:0000313" key="4">
    <source>
        <dbReference type="Proteomes" id="UP000199494"/>
    </source>
</evidence>
<comment type="similarity">
    <text evidence="1">Belongs to the ATP-dependent AMP-binding enzyme family.</text>
</comment>
<dbReference type="InterPro" id="IPR025110">
    <property type="entry name" value="AMP-bd_C"/>
</dbReference>
<evidence type="ECO:0000256" key="1">
    <source>
        <dbReference type="ARBA" id="ARBA00006432"/>
    </source>
</evidence>
<dbReference type="RefSeq" id="WP_091795574.1">
    <property type="nucleotide sequence ID" value="NZ_CP016353.1"/>
</dbReference>
<dbReference type="CDD" id="cd17631">
    <property type="entry name" value="FACL_FadD13-like"/>
    <property type="match status" value="1"/>
</dbReference>
<dbReference type="EMBL" id="FMZE01000001">
    <property type="protein sequence ID" value="SDC09550.1"/>
    <property type="molecule type" value="Genomic_DNA"/>
</dbReference>
<dbReference type="InterPro" id="IPR045851">
    <property type="entry name" value="AMP-bd_C_sf"/>
</dbReference>
<evidence type="ECO:0000256" key="2">
    <source>
        <dbReference type="ARBA" id="ARBA00022598"/>
    </source>
</evidence>
<dbReference type="GO" id="GO:0016877">
    <property type="term" value="F:ligase activity, forming carbon-sulfur bonds"/>
    <property type="evidence" value="ECO:0007669"/>
    <property type="project" value="UniProtKB-ARBA"/>
</dbReference>
<keyword evidence="2 3" id="KW-0436">Ligase</keyword>
<gene>
    <name evidence="3" type="ORF">SAMN05421630_101402</name>
</gene>
<accession>A0A222VN49</accession>
<dbReference type="FunFam" id="3.30.300.30:FF:000008">
    <property type="entry name" value="2,3-dihydroxybenzoate-AMP ligase"/>
    <property type="match status" value="1"/>
</dbReference>
<organism evidence="3 4">
    <name type="scientific">Prauserella marina</name>
    <dbReference type="NCBI Taxonomy" id="530584"/>
    <lineage>
        <taxon>Bacteria</taxon>
        <taxon>Bacillati</taxon>
        <taxon>Actinomycetota</taxon>
        <taxon>Actinomycetes</taxon>
        <taxon>Pseudonocardiales</taxon>
        <taxon>Pseudonocardiaceae</taxon>
        <taxon>Prauserella</taxon>
    </lineage>
</organism>
<reference evidence="3 4" key="1">
    <citation type="submission" date="2016-10" db="EMBL/GenBank/DDBJ databases">
        <authorList>
            <person name="de Groot N.N."/>
        </authorList>
    </citation>
    <scope>NUCLEOTIDE SEQUENCE [LARGE SCALE GENOMIC DNA]</scope>
    <source>
        <strain evidence="3 4">CGMCC 4.5506</strain>
    </source>
</reference>
<dbReference type="PANTHER" id="PTHR43767">
    <property type="entry name" value="LONG-CHAIN-FATTY-ACID--COA LIGASE"/>
    <property type="match status" value="1"/>
</dbReference>